<keyword evidence="3" id="KW-1185">Reference proteome</keyword>
<dbReference type="EMBL" id="CAUOFW020007824">
    <property type="protein sequence ID" value="CAK9180691.1"/>
    <property type="molecule type" value="Genomic_DNA"/>
</dbReference>
<accession>A0ABC8UI19</accession>
<feature type="region of interest" description="Disordered" evidence="1">
    <location>
        <begin position="53"/>
        <end position="95"/>
    </location>
</feature>
<dbReference type="Proteomes" id="UP001642360">
    <property type="component" value="Unassembled WGS sequence"/>
</dbReference>
<proteinExistence type="predicted"/>
<dbReference type="AlphaFoldDB" id="A0ABC8UI19"/>
<evidence type="ECO:0000313" key="3">
    <source>
        <dbReference type="Proteomes" id="UP001642360"/>
    </source>
</evidence>
<name>A0ABC8UI19_9AQUA</name>
<organism evidence="2 3">
    <name type="scientific">Ilex paraguariensis</name>
    <name type="common">yerba mate</name>
    <dbReference type="NCBI Taxonomy" id="185542"/>
    <lineage>
        <taxon>Eukaryota</taxon>
        <taxon>Viridiplantae</taxon>
        <taxon>Streptophyta</taxon>
        <taxon>Embryophyta</taxon>
        <taxon>Tracheophyta</taxon>
        <taxon>Spermatophyta</taxon>
        <taxon>Magnoliopsida</taxon>
        <taxon>eudicotyledons</taxon>
        <taxon>Gunneridae</taxon>
        <taxon>Pentapetalae</taxon>
        <taxon>asterids</taxon>
        <taxon>campanulids</taxon>
        <taxon>Aquifoliales</taxon>
        <taxon>Aquifoliaceae</taxon>
        <taxon>Ilex</taxon>
    </lineage>
</organism>
<sequence>MVETQVVFTGASISTIPQNLHIRDTPQWKVLHYTYEVEGDDVLPEDPIPLFVEGPSSSTALPTTWTSIDTSQSISSSPSSTQADPRPSTSTAPTPDYMSELLAAISGLSTIWISSSVFTHKRLDAINSRVTSIEQGQEKSVGTIGGQMTCPQAMVSSYPFHLRLI</sequence>
<evidence type="ECO:0000313" key="2">
    <source>
        <dbReference type="EMBL" id="CAK9180691.1"/>
    </source>
</evidence>
<gene>
    <name evidence="2" type="ORF">ILEXP_LOCUS50715</name>
</gene>
<reference evidence="2 3" key="1">
    <citation type="submission" date="2024-02" db="EMBL/GenBank/DDBJ databases">
        <authorList>
            <person name="Vignale AGUSTIN F."/>
            <person name="Sosa J E."/>
            <person name="Modenutti C."/>
        </authorList>
    </citation>
    <scope>NUCLEOTIDE SEQUENCE [LARGE SCALE GENOMIC DNA]</scope>
</reference>
<protein>
    <submittedName>
        <fullName evidence="2">Uncharacterized protein</fullName>
    </submittedName>
</protein>
<comment type="caution">
    <text evidence="2">The sequence shown here is derived from an EMBL/GenBank/DDBJ whole genome shotgun (WGS) entry which is preliminary data.</text>
</comment>
<evidence type="ECO:0000256" key="1">
    <source>
        <dbReference type="SAM" id="MobiDB-lite"/>
    </source>
</evidence>
<feature type="compositionally biased region" description="Low complexity" evidence="1">
    <location>
        <begin position="63"/>
        <end position="81"/>
    </location>
</feature>